<gene>
    <name evidence="1" type="ORF">GDO81_029094</name>
</gene>
<comment type="caution">
    <text evidence="1">The sequence shown here is derived from an EMBL/GenBank/DDBJ whole genome shotgun (WGS) entry which is preliminary data.</text>
</comment>
<dbReference type="Proteomes" id="UP000824782">
    <property type="component" value="Unassembled WGS sequence"/>
</dbReference>
<name>A0AAV6YDZ6_ENGPU</name>
<sequence>MYGEGSAHGPLHTVLTTLYCYMGFHLFFAAKPLLCINKEHTYAPGSHIALLPTAFGPRPSISTRLSPDEGPPWQPPALYGNVRHLHTLLTALQQQPGTFPVMYSYLTWCPWC</sequence>
<keyword evidence="2" id="KW-1185">Reference proteome</keyword>
<protein>
    <submittedName>
        <fullName evidence="1">Uncharacterized protein</fullName>
    </submittedName>
</protein>
<accession>A0AAV6YDZ6</accession>
<proteinExistence type="predicted"/>
<evidence type="ECO:0000313" key="1">
    <source>
        <dbReference type="EMBL" id="KAG8535231.1"/>
    </source>
</evidence>
<evidence type="ECO:0000313" key="2">
    <source>
        <dbReference type="Proteomes" id="UP000824782"/>
    </source>
</evidence>
<dbReference type="AlphaFoldDB" id="A0AAV6YDZ6"/>
<organism evidence="1 2">
    <name type="scientific">Engystomops pustulosus</name>
    <name type="common">Tungara frog</name>
    <name type="synonym">Physalaemus pustulosus</name>
    <dbReference type="NCBI Taxonomy" id="76066"/>
    <lineage>
        <taxon>Eukaryota</taxon>
        <taxon>Metazoa</taxon>
        <taxon>Chordata</taxon>
        <taxon>Craniata</taxon>
        <taxon>Vertebrata</taxon>
        <taxon>Euteleostomi</taxon>
        <taxon>Amphibia</taxon>
        <taxon>Batrachia</taxon>
        <taxon>Anura</taxon>
        <taxon>Neobatrachia</taxon>
        <taxon>Hyloidea</taxon>
        <taxon>Leptodactylidae</taxon>
        <taxon>Leiuperinae</taxon>
        <taxon>Engystomops</taxon>
    </lineage>
</organism>
<reference evidence="1" key="1">
    <citation type="thesis" date="2020" institute="ProQuest LLC" country="789 East Eisenhower Parkway, Ann Arbor, MI, USA">
        <title>Comparative Genomics and Chromosome Evolution.</title>
        <authorList>
            <person name="Mudd A.B."/>
        </authorList>
    </citation>
    <scope>NUCLEOTIDE SEQUENCE</scope>
    <source>
        <strain evidence="1">237g6f4</strain>
        <tissue evidence="1">Blood</tissue>
    </source>
</reference>
<dbReference type="EMBL" id="WNYA01073872">
    <property type="protein sequence ID" value="KAG8535231.1"/>
    <property type="molecule type" value="Genomic_DNA"/>
</dbReference>